<dbReference type="Pfam" id="PF02892">
    <property type="entry name" value="zf-BED"/>
    <property type="match status" value="1"/>
</dbReference>
<sequence length="134" mass="15548">MISPTRSDAWKFFKRVDETTASFKLCFKTLKTIGNTSNLKKHMEMHLSVLIVLEGGAQHALLTKYILYFICADKRPFDIVNGRVFKRLIKQLCPSFKIPNEGCLKEHLDQMYDVITEVYITKFSTSLRHVALYI</sequence>
<evidence type="ECO:0000313" key="6">
    <source>
        <dbReference type="Proteomes" id="UP001159363"/>
    </source>
</evidence>
<dbReference type="InterPro" id="IPR003656">
    <property type="entry name" value="Znf_BED"/>
</dbReference>
<proteinExistence type="predicted"/>
<evidence type="ECO:0000256" key="3">
    <source>
        <dbReference type="ARBA" id="ARBA00022833"/>
    </source>
</evidence>
<gene>
    <name evidence="5" type="ORF">PR048_018766</name>
</gene>
<dbReference type="Proteomes" id="UP001159363">
    <property type="component" value="Chromosome 5"/>
</dbReference>
<evidence type="ECO:0000256" key="1">
    <source>
        <dbReference type="ARBA" id="ARBA00022723"/>
    </source>
</evidence>
<dbReference type="SMART" id="SM00614">
    <property type="entry name" value="ZnF_BED"/>
    <property type="match status" value="1"/>
</dbReference>
<evidence type="ECO:0000313" key="5">
    <source>
        <dbReference type="EMBL" id="KAJ8882278.1"/>
    </source>
</evidence>
<keyword evidence="2" id="KW-0863">Zinc-finger</keyword>
<keyword evidence="1" id="KW-0479">Metal-binding</keyword>
<name>A0ABQ9HDY5_9NEOP</name>
<accession>A0ABQ9HDY5</accession>
<dbReference type="SUPFAM" id="SSF140996">
    <property type="entry name" value="Hermes dimerisation domain"/>
    <property type="match status" value="1"/>
</dbReference>
<dbReference type="EMBL" id="JARBHB010000006">
    <property type="protein sequence ID" value="KAJ8882278.1"/>
    <property type="molecule type" value="Genomic_DNA"/>
</dbReference>
<reference evidence="5 6" key="1">
    <citation type="submission" date="2023-02" db="EMBL/GenBank/DDBJ databases">
        <title>LHISI_Scaffold_Assembly.</title>
        <authorList>
            <person name="Stuart O.P."/>
            <person name="Cleave R."/>
            <person name="Magrath M.J.L."/>
            <person name="Mikheyev A.S."/>
        </authorList>
    </citation>
    <scope>NUCLEOTIDE SEQUENCE [LARGE SCALE GENOMIC DNA]</scope>
    <source>
        <strain evidence="5">Daus_M_001</strain>
        <tissue evidence="5">Leg muscle</tissue>
    </source>
</reference>
<evidence type="ECO:0000259" key="4">
    <source>
        <dbReference type="Pfam" id="PF02892"/>
    </source>
</evidence>
<keyword evidence="3" id="KW-0862">Zinc</keyword>
<comment type="caution">
    <text evidence="5">The sequence shown here is derived from an EMBL/GenBank/DDBJ whole genome shotgun (WGS) entry which is preliminary data.</text>
</comment>
<organism evidence="5 6">
    <name type="scientific">Dryococelus australis</name>
    <dbReference type="NCBI Taxonomy" id="614101"/>
    <lineage>
        <taxon>Eukaryota</taxon>
        <taxon>Metazoa</taxon>
        <taxon>Ecdysozoa</taxon>
        <taxon>Arthropoda</taxon>
        <taxon>Hexapoda</taxon>
        <taxon>Insecta</taxon>
        <taxon>Pterygota</taxon>
        <taxon>Neoptera</taxon>
        <taxon>Polyneoptera</taxon>
        <taxon>Phasmatodea</taxon>
        <taxon>Verophasmatodea</taxon>
        <taxon>Anareolatae</taxon>
        <taxon>Phasmatidae</taxon>
        <taxon>Eurycanthinae</taxon>
        <taxon>Dryococelus</taxon>
    </lineage>
</organism>
<evidence type="ECO:0000256" key="2">
    <source>
        <dbReference type="ARBA" id="ARBA00022771"/>
    </source>
</evidence>
<keyword evidence="6" id="KW-1185">Reference proteome</keyword>
<protein>
    <recommendedName>
        <fullName evidence="4">BED-type domain-containing protein</fullName>
    </recommendedName>
</protein>
<feature type="domain" description="BED-type" evidence="4">
    <location>
        <begin position="7"/>
        <end position="44"/>
    </location>
</feature>